<dbReference type="GO" id="GO:0005886">
    <property type="term" value="C:plasma membrane"/>
    <property type="evidence" value="ECO:0007669"/>
    <property type="project" value="UniProtKB-SubCell"/>
</dbReference>
<reference evidence="9 10" key="1">
    <citation type="submission" date="2020-08" db="EMBL/GenBank/DDBJ databases">
        <title>Genomic Encyclopedia of Type Strains, Phase III (KMG-III): the genomes of soil and plant-associated and newly described type strains.</title>
        <authorList>
            <person name="Whitman W."/>
        </authorList>
    </citation>
    <scope>NUCLEOTIDE SEQUENCE [LARGE SCALE GENOMIC DNA]</scope>
    <source>
        <strain evidence="9 10">CECT 8305</strain>
    </source>
</reference>
<feature type="transmembrane region" description="Helical" evidence="7">
    <location>
        <begin position="75"/>
        <end position="97"/>
    </location>
</feature>
<feature type="transmembrane region" description="Helical" evidence="7">
    <location>
        <begin position="130"/>
        <end position="153"/>
    </location>
</feature>
<organism evidence="9 10">
    <name type="scientific">Streptomyces zagrosensis</name>
    <dbReference type="NCBI Taxonomy" id="1042984"/>
    <lineage>
        <taxon>Bacteria</taxon>
        <taxon>Bacillati</taxon>
        <taxon>Actinomycetota</taxon>
        <taxon>Actinomycetes</taxon>
        <taxon>Kitasatosporales</taxon>
        <taxon>Streptomycetaceae</taxon>
        <taxon>Streptomyces</taxon>
    </lineage>
</organism>
<evidence type="ECO:0000256" key="3">
    <source>
        <dbReference type="ARBA" id="ARBA00022475"/>
    </source>
</evidence>
<keyword evidence="10" id="KW-1185">Reference proteome</keyword>
<dbReference type="Proteomes" id="UP000588098">
    <property type="component" value="Unassembled WGS sequence"/>
</dbReference>
<comment type="similarity">
    <text evidence="2 7">Belongs to the DedA family.</text>
</comment>
<sequence length="234" mass="23889">MDTAPLAHSLAAIDLPYATGVAAWPALAGGLETDLTHGAGWAYALLMLTTLPPLVPNSALLITSGVLAARGSLDIALVLLVVAGSALLGDAVLHWFGGRFKGPVQRWANRTTRRKALLGWSAGHIQRRGVPFVVAVRFLPSGRLIGALGAGVVGYPAHRYLIGAGIAESIWAAYSVGLGYLGSAAARGELQAIAIGCGVSLLVAAVSGYLQLRSRRAAGPSAAPDADDGPDKNG</sequence>
<evidence type="ECO:0000256" key="4">
    <source>
        <dbReference type="ARBA" id="ARBA00022692"/>
    </source>
</evidence>
<evidence type="ECO:0000256" key="1">
    <source>
        <dbReference type="ARBA" id="ARBA00004651"/>
    </source>
</evidence>
<protein>
    <submittedName>
        <fullName evidence="9">Membrane protein DedA with SNARE-associated domain</fullName>
    </submittedName>
</protein>
<evidence type="ECO:0000256" key="6">
    <source>
        <dbReference type="ARBA" id="ARBA00023136"/>
    </source>
</evidence>
<dbReference type="AlphaFoldDB" id="A0A7W9QCN1"/>
<dbReference type="Pfam" id="PF09335">
    <property type="entry name" value="VTT_dom"/>
    <property type="match status" value="1"/>
</dbReference>
<dbReference type="InterPro" id="IPR032816">
    <property type="entry name" value="VTT_dom"/>
</dbReference>
<dbReference type="RefSeq" id="WP_184575078.1">
    <property type="nucleotide sequence ID" value="NZ_JACHJL010000013.1"/>
</dbReference>
<evidence type="ECO:0000313" key="9">
    <source>
        <dbReference type="EMBL" id="MBB5937823.1"/>
    </source>
</evidence>
<comment type="caution">
    <text evidence="9">The sequence shown here is derived from an EMBL/GenBank/DDBJ whole genome shotgun (WGS) entry which is preliminary data.</text>
</comment>
<evidence type="ECO:0000313" key="10">
    <source>
        <dbReference type="Proteomes" id="UP000588098"/>
    </source>
</evidence>
<gene>
    <name evidence="9" type="ORF">FHS42_004907</name>
</gene>
<keyword evidence="6 7" id="KW-0472">Membrane</keyword>
<feature type="transmembrane region" description="Helical" evidence="7">
    <location>
        <begin position="160"/>
        <end position="181"/>
    </location>
</feature>
<dbReference type="PANTHER" id="PTHR30353">
    <property type="entry name" value="INNER MEMBRANE PROTEIN DEDA-RELATED"/>
    <property type="match status" value="1"/>
</dbReference>
<evidence type="ECO:0000256" key="7">
    <source>
        <dbReference type="RuleBase" id="RU367016"/>
    </source>
</evidence>
<evidence type="ECO:0000256" key="2">
    <source>
        <dbReference type="ARBA" id="ARBA00010792"/>
    </source>
</evidence>
<accession>A0A7W9QCN1</accession>
<keyword evidence="5 7" id="KW-1133">Transmembrane helix</keyword>
<evidence type="ECO:0000256" key="5">
    <source>
        <dbReference type="ARBA" id="ARBA00022989"/>
    </source>
</evidence>
<feature type="domain" description="VTT" evidence="8">
    <location>
        <begin position="55"/>
        <end position="180"/>
    </location>
</feature>
<name>A0A7W9QCN1_9ACTN</name>
<comment type="subcellular location">
    <subcellularLocation>
        <location evidence="1 7">Cell membrane</location>
        <topology evidence="1 7">Multi-pass membrane protein</topology>
    </subcellularLocation>
</comment>
<dbReference type="InterPro" id="IPR032818">
    <property type="entry name" value="DedA-like"/>
</dbReference>
<evidence type="ECO:0000259" key="8">
    <source>
        <dbReference type="Pfam" id="PF09335"/>
    </source>
</evidence>
<feature type="transmembrane region" description="Helical" evidence="7">
    <location>
        <begin position="193"/>
        <end position="212"/>
    </location>
</feature>
<dbReference type="PANTHER" id="PTHR30353:SF0">
    <property type="entry name" value="TRANSMEMBRANE PROTEIN"/>
    <property type="match status" value="1"/>
</dbReference>
<proteinExistence type="inferred from homology"/>
<dbReference type="EMBL" id="JACHJL010000013">
    <property type="protein sequence ID" value="MBB5937823.1"/>
    <property type="molecule type" value="Genomic_DNA"/>
</dbReference>
<keyword evidence="4 7" id="KW-0812">Transmembrane</keyword>
<feature type="transmembrane region" description="Helical" evidence="7">
    <location>
        <begin position="41"/>
        <end position="63"/>
    </location>
</feature>
<keyword evidence="3 7" id="KW-1003">Cell membrane</keyword>